<dbReference type="InterPro" id="IPR013216">
    <property type="entry name" value="Methyltransf_11"/>
</dbReference>
<dbReference type="RefSeq" id="WP_042204920.1">
    <property type="nucleotide sequence ID" value="NZ_CP009288.1"/>
</dbReference>
<dbReference type="CDD" id="cd02440">
    <property type="entry name" value="AdoMet_MTases"/>
    <property type="match status" value="1"/>
</dbReference>
<dbReference type="Pfam" id="PF08241">
    <property type="entry name" value="Methyltransf_11"/>
    <property type="match status" value="1"/>
</dbReference>
<keyword evidence="3" id="KW-1185">Reference proteome</keyword>
<evidence type="ECO:0000313" key="3">
    <source>
        <dbReference type="Proteomes" id="UP000029409"/>
    </source>
</evidence>
<dbReference type="GO" id="GO:0032259">
    <property type="term" value="P:methylation"/>
    <property type="evidence" value="ECO:0007669"/>
    <property type="project" value="UniProtKB-KW"/>
</dbReference>
<name>A0A089HKU3_PAEDU</name>
<organism evidence="2 3">
    <name type="scientific">Paenibacillus durus</name>
    <name type="common">Paenibacillus azotofixans</name>
    <dbReference type="NCBI Taxonomy" id="44251"/>
    <lineage>
        <taxon>Bacteria</taxon>
        <taxon>Bacillati</taxon>
        <taxon>Bacillota</taxon>
        <taxon>Bacilli</taxon>
        <taxon>Bacillales</taxon>
        <taxon>Paenibacillaceae</taxon>
        <taxon>Paenibacillus</taxon>
    </lineage>
</organism>
<evidence type="ECO:0000259" key="1">
    <source>
        <dbReference type="Pfam" id="PF08241"/>
    </source>
</evidence>
<dbReference type="EMBL" id="CP009288">
    <property type="protein sequence ID" value="AIQ10993.1"/>
    <property type="molecule type" value="Genomic_DNA"/>
</dbReference>
<dbReference type="InterPro" id="IPR029063">
    <property type="entry name" value="SAM-dependent_MTases_sf"/>
</dbReference>
<keyword evidence="2" id="KW-0489">Methyltransferase</keyword>
<dbReference type="Proteomes" id="UP000029409">
    <property type="component" value="Chromosome"/>
</dbReference>
<dbReference type="PANTHER" id="PTHR43591">
    <property type="entry name" value="METHYLTRANSFERASE"/>
    <property type="match status" value="1"/>
</dbReference>
<proteinExistence type="predicted"/>
<dbReference type="KEGG" id="pdu:PDUR_02430"/>
<protein>
    <submittedName>
        <fullName evidence="2">Methyltransferase type 11</fullName>
    </submittedName>
</protein>
<accession>A0A089HKU3</accession>
<dbReference type="eggNOG" id="COG2227">
    <property type="taxonomic scope" value="Bacteria"/>
</dbReference>
<evidence type="ECO:0000313" key="2">
    <source>
        <dbReference type="EMBL" id="AIQ10993.1"/>
    </source>
</evidence>
<dbReference type="OrthoDB" id="43862at2"/>
<gene>
    <name evidence="2" type="ORF">PDUR_02430</name>
</gene>
<dbReference type="SUPFAM" id="SSF53335">
    <property type="entry name" value="S-adenosyl-L-methionine-dependent methyltransferases"/>
    <property type="match status" value="1"/>
</dbReference>
<dbReference type="Gene3D" id="3.40.50.150">
    <property type="entry name" value="Vaccinia Virus protein VP39"/>
    <property type="match status" value="1"/>
</dbReference>
<sequence>MSFNWINAEEFSFNSFLLMDRWIVRMICNKYVGWDEFCDNLGIALAYNPSVAWYFAHKSPESKPSIEQMIAKAPKNLTPHEIRKAEVFVIHAMETSVVYVYPGIMNQNCDYIYDWDKQLLFELADFTDKVVLDLGSGTGRLAFAAAEKAKRVYASEPTDMLREYMRDKIKRENINNVVVVDGTIEQIPYEDNSFDIVMSGHVVGDNYDLEIAELSRVVKNGGYIIDCIGEDNRKREADEELIKRGFEPFYHVSKSGGDIYRYRKLVSN</sequence>
<feature type="domain" description="Methyltransferase type 11" evidence="1">
    <location>
        <begin position="132"/>
        <end position="225"/>
    </location>
</feature>
<reference evidence="2 3" key="1">
    <citation type="submission" date="2014-08" db="EMBL/GenBank/DDBJ databases">
        <title>Comparative genomics of the Paenibacillus odorifer group.</title>
        <authorList>
            <person name="den Bakker H.C."/>
            <person name="Tsai Y.-C."/>
            <person name="Martin N."/>
            <person name="Korlach J."/>
            <person name="Wiedmann M."/>
        </authorList>
    </citation>
    <scope>NUCLEOTIDE SEQUENCE [LARGE SCALE GENOMIC DNA]</scope>
    <source>
        <strain evidence="2 3">DSM 1735</strain>
    </source>
</reference>
<dbReference type="STRING" id="44251.PDUR_02430"/>
<keyword evidence="2" id="KW-0808">Transferase</keyword>
<dbReference type="GO" id="GO:0008757">
    <property type="term" value="F:S-adenosylmethionine-dependent methyltransferase activity"/>
    <property type="evidence" value="ECO:0007669"/>
    <property type="project" value="InterPro"/>
</dbReference>
<dbReference type="AlphaFoldDB" id="A0A089HKU3"/>